<evidence type="ECO:0000313" key="8">
    <source>
        <dbReference type="EnsemblMetazoa" id="PPA42119.1"/>
    </source>
</evidence>
<gene>
    <name evidence="8" type="primary">WBGene00280488</name>
</gene>
<dbReference type="GO" id="GO:0070008">
    <property type="term" value="F:serine-type exopeptidase activity"/>
    <property type="evidence" value="ECO:0007669"/>
    <property type="project" value="InterPro"/>
</dbReference>
<evidence type="ECO:0000313" key="9">
    <source>
        <dbReference type="Proteomes" id="UP000005239"/>
    </source>
</evidence>
<feature type="region of interest" description="Disordered" evidence="6">
    <location>
        <begin position="1169"/>
        <end position="1237"/>
    </location>
</feature>
<dbReference type="InterPro" id="IPR029058">
    <property type="entry name" value="AB_hydrolase_fold"/>
</dbReference>
<accession>A0A8R1Z005</accession>
<feature type="chain" id="PRO_5043501087" evidence="7">
    <location>
        <begin position="18"/>
        <end position="1810"/>
    </location>
</feature>
<dbReference type="Gene3D" id="1.20.120.980">
    <property type="entry name" value="Serine carboxypeptidase S28, SKS domain"/>
    <property type="match status" value="2"/>
</dbReference>
<keyword evidence="5" id="KW-0325">Glycoprotein</keyword>
<dbReference type="Gene3D" id="3.40.50.1820">
    <property type="entry name" value="alpha/beta hydrolase"/>
    <property type="match status" value="2"/>
</dbReference>
<feature type="signal peptide" evidence="7">
    <location>
        <begin position="1"/>
        <end position="17"/>
    </location>
</feature>
<protein>
    <submittedName>
        <fullName evidence="8">Hydrolase</fullName>
    </submittedName>
</protein>
<feature type="compositionally biased region" description="Low complexity" evidence="6">
    <location>
        <begin position="1187"/>
        <end position="1224"/>
    </location>
</feature>
<reference evidence="8" key="2">
    <citation type="submission" date="2022-06" db="UniProtKB">
        <authorList>
            <consortium name="EnsemblMetazoa"/>
        </authorList>
    </citation>
    <scope>IDENTIFICATION</scope>
    <source>
        <strain evidence="8">PS312</strain>
    </source>
</reference>
<dbReference type="Pfam" id="PF05577">
    <property type="entry name" value="Peptidase_S28"/>
    <property type="match status" value="2"/>
</dbReference>
<dbReference type="OrthoDB" id="1735038at2759"/>
<keyword evidence="9" id="KW-1185">Reference proteome</keyword>
<dbReference type="SUPFAM" id="SSF53474">
    <property type="entry name" value="alpha/beta-Hydrolases"/>
    <property type="match status" value="2"/>
</dbReference>
<evidence type="ECO:0000256" key="7">
    <source>
        <dbReference type="SAM" id="SignalP"/>
    </source>
</evidence>
<evidence type="ECO:0000256" key="5">
    <source>
        <dbReference type="ARBA" id="ARBA00023180"/>
    </source>
</evidence>
<dbReference type="PANTHER" id="PTHR11010:SF117">
    <property type="entry name" value="SERINE PROTEASE 16"/>
    <property type="match status" value="1"/>
</dbReference>
<dbReference type="Proteomes" id="UP000005239">
    <property type="component" value="Unassembled WGS sequence"/>
</dbReference>
<evidence type="ECO:0000256" key="1">
    <source>
        <dbReference type="ARBA" id="ARBA00011079"/>
    </source>
</evidence>
<dbReference type="InterPro" id="IPR042269">
    <property type="entry name" value="Ser_carbopepase_S28_SKS"/>
</dbReference>
<dbReference type="InterPro" id="IPR008758">
    <property type="entry name" value="Peptidase_S28"/>
</dbReference>
<dbReference type="GO" id="GO:0006508">
    <property type="term" value="P:proteolysis"/>
    <property type="evidence" value="ECO:0007669"/>
    <property type="project" value="UniProtKB-KW"/>
</dbReference>
<sequence length="1810" mass="207211">MLFHLLGLTLLISSTLADSPLYIDELEDLVRGPDRHILDAMDDDDYTPRSELKVKVDLILAKQSPHIQKAFEHIVEMKESQRLAKNKFWQARADEAGVGNLYEKIKHLQTDMTINELKAKSRARQLWYEMNIRHGSHSSEEGYYSRYRRSPMRLLVVCVVLATITDASLPRMFGGRRRGGFTSHLHQTAPNTLVDDPNLGSGWITQKLDHFDENNAKTWKQKYFYNLNKAKEGSNVNFLYLSGEQTAGLSQVQSGAYMEYVTQVGASIYSIEHRFYGASHPIEDISTDNLKYLSSRQAVEDVAEFIRQKNQEKGGEHKWIVVGGSYAGNLAAWSRLKHPELIAGTLASSAPLLSQMDFYGYLQTVDAVFAKEGGLCYKQISKGLEEATKLFQSPQGRDQLTEMFGISPSLSDYEVLTPSEIETFYGFLIDPFMDSAQYDSPPPRELCQQFTANGDDYDPLKAFLTVVPAGMDVNFTASLSALFDVNYQGDYEDRIWLYQTCAEFGYFATTDTGTNVFGQVFSTRTYFEYCTELFGIDADQIKKNVDSTNDYYGERDYYAGTNVVLSHGTQDPWSFLAKTSDPKHWSVVIAEIQDGSHCSDLHDSCLAPSEKCTDNMVQVQTMTLENIRRWIDPIFPVPDRVEITDDVGQRPDLYDSNVRPALPVNVNAPAAVIRARRTEVNRTRSPKRSRWNKFTGKRRIVENVPSDNMAELDGENVGNDWIEQTLDHFNPNEDRTFMQQWFFNLNYGTADGPNFLLIGGEGLEDMYWVQNENLPWLRFAKEVGANAFLLEHRYYGKSKLGTNDLQYLSSAQMLYDVATFIRTQQVRNGRTGPWITFGGSYPGMLAAWSREWFPELILGAVASSAPVQQEVDNYEYLEVVEDVVKRQSQKCHDRTADAFEHMRELTMSPEGRKKIQETFKLRPAWTGEEDETIHPLDLNEVFQELYAIFQDAVQYNPVKNQKVESLCYPMEKDFYDEPIDQLRAVQERMSDEGPDVETMSSFEEEIQPYLDGLNHIDGKDPSFSDHDIKEVLYMWQTCNEIGFYQTTDYGKGIFGTPVPINFFVTMCERIFGVGMDHLQKGVARTLYQYGGRKRYNATNVVFTNGDADPWHVLGILERGHLDKSVVPIVIKGTSHCTDMQEPTINDTDSLTEAREMTLENIKKWLGLGQTTEDSADETTQAQRRTMPTSTTTPSTSKITTTRPTTSPTSTTAPTTTSSIARISPLPLGSTPDASSRTSRRTRGILHIVFILAAILSIICCFEYAMLHYIEWELPKVQQPKLMSYYGASFYSKDFDCSILTRRCHMAKGQLRECFAQGFICNSMLRPDMFPTRRKNQMFYLNARHVISDIDKEGIKKEYFNIFHDASKRSYILSSLNRWDKSFTIPLTNTKGMPRDNQLFFIPWEIRDQEQKYKDDFTYVDLNMDDINDCVQPKANTDTERFRVDTVPGFTGELVKKIVEMSMVMVDQELAHSGRGEHPFTDDMMLMIYRHVLLHAIRNPFQLIFNTKEWRKHVANFVPESPLTFHDWDQMPKLEGAGASISFLFGAKSTSATKIPETLAVTISEQKAKFGNYSDKTKKKNFDLNVPIRISSGLTTVEIVTSAQGERAFHANIITALRVMLRLRKYKGATNPDFNDVLHIPMAFYSLEEKKMVFDRYSIQTALRDALCKKIEQCATPYDQHSIDWQTRFNGTTAIQFHGTKRLDTEKILEAELKVKIDEILARQTPEIQKSFERIIEIKEAQRQAKNKYWATDAAGVGNLYEKIKHLQTDMTINELKAKSRARQLWFEMNIRRSSSSEEHNYYRYRRHVSA</sequence>
<accession>A0A2A6C1A7</accession>
<proteinExistence type="inferred from homology"/>
<reference evidence="9" key="1">
    <citation type="journal article" date="2008" name="Nat. Genet.">
        <title>The Pristionchus pacificus genome provides a unique perspective on nematode lifestyle and parasitism.</title>
        <authorList>
            <person name="Dieterich C."/>
            <person name="Clifton S.W."/>
            <person name="Schuster L.N."/>
            <person name="Chinwalla A."/>
            <person name="Delehaunty K."/>
            <person name="Dinkelacker I."/>
            <person name="Fulton L."/>
            <person name="Fulton R."/>
            <person name="Godfrey J."/>
            <person name="Minx P."/>
            <person name="Mitreva M."/>
            <person name="Roeseler W."/>
            <person name="Tian H."/>
            <person name="Witte H."/>
            <person name="Yang S.P."/>
            <person name="Wilson R.K."/>
            <person name="Sommer R.J."/>
        </authorList>
    </citation>
    <scope>NUCLEOTIDE SEQUENCE [LARGE SCALE GENOMIC DNA]</scope>
    <source>
        <strain evidence="9">PS312</strain>
    </source>
</reference>
<evidence type="ECO:0000256" key="3">
    <source>
        <dbReference type="ARBA" id="ARBA00022729"/>
    </source>
</evidence>
<dbReference type="EnsemblMetazoa" id="PPA42119.1">
    <property type="protein sequence ID" value="PPA42119.1"/>
    <property type="gene ID" value="WBGene00280488"/>
</dbReference>
<dbReference type="PANTHER" id="PTHR11010">
    <property type="entry name" value="PROTEASE S28 PRO-X CARBOXYPEPTIDASE-RELATED"/>
    <property type="match status" value="1"/>
</dbReference>
<dbReference type="GO" id="GO:0008239">
    <property type="term" value="F:dipeptidyl-peptidase activity"/>
    <property type="evidence" value="ECO:0000318"/>
    <property type="project" value="GO_Central"/>
</dbReference>
<evidence type="ECO:0000256" key="6">
    <source>
        <dbReference type="SAM" id="MobiDB-lite"/>
    </source>
</evidence>
<name>A0A2A6C1A7_PRIPA</name>
<feature type="compositionally biased region" description="Polar residues" evidence="6">
    <location>
        <begin position="1169"/>
        <end position="1186"/>
    </location>
</feature>
<keyword evidence="3 7" id="KW-0732">Signal</keyword>
<comment type="similarity">
    <text evidence="1">Belongs to the peptidase S28 family.</text>
</comment>
<evidence type="ECO:0000256" key="4">
    <source>
        <dbReference type="ARBA" id="ARBA00022801"/>
    </source>
</evidence>
<evidence type="ECO:0000256" key="2">
    <source>
        <dbReference type="ARBA" id="ARBA00022670"/>
    </source>
</evidence>
<keyword evidence="4" id="KW-0378">Hydrolase</keyword>
<organism evidence="8 9">
    <name type="scientific">Pristionchus pacificus</name>
    <name type="common">Parasitic nematode worm</name>
    <dbReference type="NCBI Taxonomy" id="54126"/>
    <lineage>
        <taxon>Eukaryota</taxon>
        <taxon>Metazoa</taxon>
        <taxon>Ecdysozoa</taxon>
        <taxon>Nematoda</taxon>
        <taxon>Chromadorea</taxon>
        <taxon>Rhabditida</taxon>
        <taxon>Rhabditina</taxon>
        <taxon>Diplogasteromorpha</taxon>
        <taxon>Diplogasteroidea</taxon>
        <taxon>Neodiplogasteridae</taxon>
        <taxon>Pristionchus</taxon>
    </lineage>
</organism>
<keyword evidence="2" id="KW-0645">Protease</keyword>